<sequence>MTSNASSQEPQKHHGGFKVPGGKLVVVDLESESGVISAASINGDFFLEPDTALEDLNRSLIGLSVNADHQTIREAIHNGLPEGTHLIGFDAQAVAMGVRRALGHATRWRDHDWHIIPQSVMSPEMNVALDEVLTREVAAGTRPPTIRFWNWDTPAVVIGSFQAVHNELNLEAAEHHGIRVVRRISGGGAMFMEAGNCITYSLYAPPSLVDGKSFADSYPYLDAWVMEALERVGIEAFYKPLNDIATPQGKIGGAAQKRLASGALLHHVTMSYDIDADKMSEVLTVSEEKISDKGIKSAKKRVDPLKRQTGMTRDAIIDVMMETFTERYDATPSTIGEESLAKAEALVESKFGTHEWTYRLP</sequence>
<keyword evidence="3" id="KW-1185">Reference proteome</keyword>
<protein>
    <submittedName>
        <fullName evidence="2">Lipoate-protein ligase A</fullName>
        <ecNumber evidence="2">6.3.1.20</ecNumber>
    </submittedName>
</protein>
<comment type="caution">
    <text evidence="2">The sequence shown here is derived from an EMBL/GenBank/DDBJ whole genome shotgun (WGS) entry which is preliminary data.</text>
</comment>
<dbReference type="PANTHER" id="PTHR43679">
    <property type="entry name" value="OCTANOYLTRANSFERASE LIPM-RELATED"/>
    <property type="match status" value="1"/>
</dbReference>
<dbReference type="InterPro" id="IPR004143">
    <property type="entry name" value="BPL_LPL_catalytic"/>
</dbReference>
<organism evidence="2 3">
    <name type="scientific">Neomicrococcus lactis</name>
    <dbReference type="NCBI Taxonomy" id="732241"/>
    <lineage>
        <taxon>Bacteria</taxon>
        <taxon>Bacillati</taxon>
        <taxon>Actinomycetota</taxon>
        <taxon>Actinomycetes</taxon>
        <taxon>Micrococcales</taxon>
        <taxon>Micrococcaceae</taxon>
        <taxon>Neomicrococcus</taxon>
    </lineage>
</organism>
<proteinExistence type="predicted"/>
<dbReference type="Gene3D" id="3.30.390.50">
    <property type="entry name" value="CO dehydrogenase flavoprotein, C-terminal domain"/>
    <property type="match status" value="1"/>
</dbReference>
<dbReference type="CDD" id="cd16443">
    <property type="entry name" value="LplA"/>
    <property type="match status" value="1"/>
</dbReference>
<name>A0A7W8YAU8_9MICC</name>
<gene>
    <name evidence="2" type="ORF">BKA12_000900</name>
</gene>
<dbReference type="PANTHER" id="PTHR43679:SF2">
    <property type="entry name" value="OCTANOYL-[GCVH]:PROTEIN N-OCTANOYLTRANSFERASE"/>
    <property type="match status" value="1"/>
</dbReference>
<accession>A0A7W8YAU8</accession>
<dbReference type="SUPFAM" id="SSF55681">
    <property type="entry name" value="Class II aaRS and biotin synthetases"/>
    <property type="match status" value="1"/>
</dbReference>
<dbReference type="EMBL" id="JACHBL010000001">
    <property type="protein sequence ID" value="MBB5597820.1"/>
    <property type="molecule type" value="Genomic_DNA"/>
</dbReference>
<dbReference type="EC" id="6.3.1.20" evidence="2"/>
<dbReference type="InterPro" id="IPR045864">
    <property type="entry name" value="aa-tRNA-synth_II/BPL/LPL"/>
</dbReference>
<dbReference type="Pfam" id="PF21948">
    <property type="entry name" value="LplA-B_cat"/>
    <property type="match status" value="1"/>
</dbReference>
<dbReference type="GO" id="GO:0016979">
    <property type="term" value="F:lipoate-protein ligase activity"/>
    <property type="evidence" value="ECO:0007669"/>
    <property type="project" value="UniProtKB-EC"/>
</dbReference>
<feature type="domain" description="BPL/LPL catalytic" evidence="1">
    <location>
        <begin position="140"/>
        <end position="332"/>
    </location>
</feature>
<dbReference type="RefSeq" id="WP_183641006.1">
    <property type="nucleotide sequence ID" value="NZ_JACHBL010000001.1"/>
</dbReference>
<dbReference type="InterPro" id="IPR050664">
    <property type="entry name" value="Octanoyltrans_LipM/LipL"/>
</dbReference>
<evidence type="ECO:0000313" key="3">
    <source>
        <dbReference type="Proteomes" id="UP000523863"/>
    </source>
</evidence>
<evidence type="ECO:0000313" key="2">
    <source>
        <dbReference type="EMBL" id="MBB5597820.1"/>
    </source>
</evidence>
<reference evidence="2 3" key="1">
    <citation type="submission" date="2020-08" db="EMBL/GenBank/DDBJ databases">
        <title>Sequencing the genomes of 1000 actinobacteria strains.</title>
        <authorList>
            <person name="Klenk H.-P."/>
        </authorList>
    </citation>
    <scope>NUCLEOTIDE SEQUENCE [LARGE SCALE GENOMIC DNA]</scope>
    <source>
        <strain evidence="2 3">DSM 23694</strain>
    </source>
</reference>
<keyword evidence="2" id="KW-0436">Ligase</keyword>
<dbReference type="Proteomes" id="UP000523863">
    <property type="component" value="Unassembled WGS sequence"/>
</dbReference>
<evidence type="ECO:0000259" key="1">
    <source>
        <dbReference type="PROSITE" id="PS51733"/>
    </source>
</evidence>
<dbReference type="AlphaFoldDB" id="A0A7W8YAU8"/>
<dbReference type="Gene3D" id="3.30.930.10">
    <property type="entry name" value="Bira Bifunctional Protein, Domain 2"/>
    <property type="match status" value="1"/>
</dbReference>
<dbReference type="PROSITE" id="PS51733">
    <property type="entry name" value="BPL_LPL_CATALYTIC"/>
    <property type="match status" value="1"/>
</dbReference>